<organism evidence="1 2">
    <name type="scientific">Dyadobacter soli</name>
    <dbReference type="NCBI Taxonomy" id="659014"/>
    <lineage>
        <taxon>Bacteria</taxon>
        <taxon>Pseudomonadati</taxon>
        <taxon>Bacteroidota</taxon>
        <taxon>Cytophagia</taxon>
        <taxon>Cytophagales</taxon>
        <taxon>Spirosomataceae</taxon>
        <taxon>Dyadobacter</taxon>
    </lineage>
</organism>
<keyword evidence="2" id="KW-1185">Reference proteome</keyword>
<accession>A0A1G7VXB0</accession>
<proteinExistence type="predicted"/>
<name>A0A1G7VXB0_9BACT</name>
<gene>
    <name evidence="1" type="ORF">SAMN04487996_12136</name>
</gene>
<sequence>MTEVTFSTIQLGAKKTSLAARLAHFIKVFAKSPSNWLSMRIAADLMRDTEFIERQMKLIKQMDDEQVEKGMAFIRGILPELVKMDNAIEKIQNPALSVAFRRHELAIYKLEAKLHVKQTEHLPVIPTDPELREALYYNTIMSLSTLIK</sequence>
<evidence type="ECO:0000313" key="2">
    <source>
        <dbReference type="Proteomes" id="UP000198748"/>
    </source>
</evidence>
<protein>
    <submittedName>
        <fullName evidence="1">Uncharacterized protein</fullName>
    </submittedName>
</protein>
<reference evidence="2" key="1">
    <citation type="submission" date="2016-10" db="EMBL/GenBank/DDBJ databases">
        <authorList>
            <person name="Varghese N."/>
            <person name="Submissions S."/>
        </authorList>
    </citation>
    <scope>NUCLEOTIDE SEQUENCE [LARGE SCALE GENOMIC DNA]</scope>
    <source>
        <strain evidence="2">DSM 25329</strain>
    </source>
</reference>
<dbReference type="STRING" id="659014.SAMN04487996_12136"/>
<dbReference type="EMBL" id="FNAN01000021">
    <property type="protein sequence ID" value="SDG64271.1"/>
    <property type="molecule type" value="Genomic_DNA"/>
</dbReference>
<dbReference type="RefSeq" id="WP_090156554.1">
    <property type="nucleotide sequence ID" value="NZ_FNAN01000021.1"/>
</dbReference>
<evidence type="ECO:0000313" key="1">
    <source>
        <dbReference type="EMBL" id="SDG64271.1"/>
    </source>
</evidence>
<dbReference type="AlphaFoldDB" id="A0A1G7VXB0"/>
<dbReference type="Proteomes" id="UP000198748">
    <property type="component" value="Unassembled WGS sequence"/>
</dbReference>